<accession>A0ABP1RFU9</accession>
<evidence type="ECO:0000313" key="1">
    <source>
        <dbReference type="EMBL" id="CAL8126950.1"/>
    </source>
</evidence>
<evidence type="ECO:0000313" key="2">
    <source>
        <dbReference type="Proteomes" id="UP001642540"/>
    </source>
</evidence>
<gene>
    <name evidence="1" type="ORF">ODALV1_LOCUS21630</name>
</gene>
<name>A0ABP1RFU9_9HEXA</name>
<protein>
    <recommendedName>
        <fullName evidence="3">Phospholipid scramblase</fullName>
    </recommendedName>
</protein>
<dbReference type="EMBL" id="CAXLJM020000072">
    <property type="protein sequence ID" value="CAL8126950.1"/>
    <property type="molecule type" value="Genomic_DNA"/>
</dbReference>
<reference evidence="1 2" key="1">
    <citation type="submission" date="2024-08" db="EMBL/GenBank/DDBJ databases">
        <authorList>
            <person name="Cucini C."/>
            <person name="Frati F."/>
        </authorList>
    </citation>
    <scope>NUCLEOTIDE SEQUENCE [LARGE SCALE GENOMIC DNA]</scope>
</reference>
<keyword evidence="2" id="KW-1185">Reference proteome</keyword>
<proteinExistence type="predicted"/>
<comment type="caution">
    <text evidence="1">The sequence shown here is derived from an EMBL/GenBank/DDBJ whole genome shotgun (WGS) entry which is preliminary data.</text>
</comment>
<evidence type="ECO:0008006" key="3">
    <source>
        <dbReference type="Google" id="ProtNLM"/>
    </source>
</evidence>
<dbReference type="Proteomes" id="UP001642540">
    <property type="component" value="Unassembled WGS sequence"/>
</dbReference>
<sequence>MQNNIEMTDPYYPRNPAVLPDFDRQQGNYAKIYRPEEHTSFTSVPMGEVITEQPIQSYGSQISTGMPSNFGRGGPVQMISPQIGIPLPGLEVLDRIPSFKIHTAGLLEGHTTCSPGYRIYNLQGELMLNGTSDTLFCPFDSKQKSIYIKDSSEDCIFQVKFTPSICECDSEEKRCFAVFSPVFENPFGAILFEAGQLKYSMKILNALEGETFAVQFLGSQDVSVKLPFFVYPNFIKTLLSFEGKLFSKRKNLVFHLVLNPKRELALAASSYWLTSHNEHATHFFP</sequence>
<organism evidence="1 2">
    <name type="scientific">Orchesella dallaii</name>
    <dbReference type="NCBI Taxonomy" id="48710"/>
    <lineage>
        <taxon>Eukaryota</taxon>
        <taxon>Metazoa</taxon>
        <taxon>Ecdysozoa</taxon>
        <taxon>Arthropoda</taxon>
        <taxon>Hexapoda</taxon>
        <taxon>Collembola</taxon>
        <taxon>Entomobryomorpha</taxon>
        <taxon>Entomobryoidea</taxon>
        <taxon>Orchesellidae</taxon>
        <taxon>Orchesellinae</taxon>
        <taxon>Orchesella</taxon>
    </lineage>
</organism>